<dbReference type="Proteomes" id="UP000442109">
    <property type="component" value="Unassembled WGS sequence"/>
</dbReference>
<keyword evidence="2" id="KW-1185">Reference proteome</keyword>
<proteinExistence type="predicted"/>
<accession>A0A844LXW2</accession>
<dbReference type="RefSeq" id="WP_155586543.1">
    <property type="nucleotide sequence ID" value="NZ_WFKQ01000001.1"/>
</dbReference>
<sequence length="294" mass="34669">MADADVTFSDLIKRGRQCFAYPSRHAEKRIRQRTSLTPKELMLLLDENVCVDISQKYGLSKRHLLFYSPKDKYYYVALQNVNTGKVITVWHLNYHRQLAWSVTQEQCAKARKIYHDYLCEQQTAKADDNEPLSCQPEAAACRKQANKRCKQVTAFKRVYKVYVKASYICESGQAKRKTLLTLEVDYYINDFERSIKSLLKQDETLFDKINYQIRRKRLFHESIYAIVFVNKKDLTDTYLIDVRPHWVALEQAQKIAHKRKVMNRLLLDYQTPYVSLPLPISMRLLRLPMPMPTS</sequence>
<comment type="caution">
    <text evidence="1">The sequence shown here is derived from an EMBL/GenBank/DDBJ whole genome shotgun (WGS) entry which is preliminary data.</text>
</comment>
<dbReference type="EMBL" id="WFKQ01000001">
    <property type="protein sequence ID" value="MUG31260.1"/>
    <property type="molecule type" value="Genomic_DNA"/>
</dbReference>
<evidence type="ECO:0000313" key="1">
    <source>
        <dbReference type="EMBL" id="MUG31260.1"/>
    </source>
</evidence>
<dbReference type="OrthoDB" id="6656941at2"/>
<organism evidence="1 2">
    <name type="scientific">Psychrobacter sanguinis</name>
    <dbReference type="NCBI Taxonomy" id="861445"/>
    <lineage>
        <taxon>Bacteria</taxon>
        <taxon>Pseudomonadati</taxon>
        <taxon>Pseudomonadota</taxon>
        <taxon>Gammaproteobacteria</taxon>
        <taxon>Moraxellales</taxon>
        <taxon>Moraxellaceae</taxon>
        <taxon>Psychrobacter</taxon>
    </lineage>
</organism>
<protein>
    <submittedName>
        <fullName evidence="1">Uncharacterized protein</fullName>
    </submittedName>
</protein>
<evidence type="ECO:0000313" key="2">
    <source>
        <dbReference type="Proteomes" id="UP000442109"/>
    </source>
</evidence>
<dbReference type="AlphaFoldDB" id="A0A844LXW2"/>
<name>A0A844LXW2_9GAMM</name>
<reference evidence="1 2" key="1">
    <citation type="journal article" date="2019" name="PLoS ONE">
        <title>Pup mortality in New Zealand sea lions (Phocarctos hookeri) at Enderby Island, Auckland Islands, 2013-18.</title>
        <authorList>
            <person name="Michael S.A."/>
            <person name="Hayman D.T.S."/>
            <person name="Gray R."/>
            <person name="Zhang J."/>
            <person name="Rogers L."/>
            <person name="Roe W.D."/>
        </authorList>
    </citation>
    <scope>NUCLEOTIDE SEQUENCE [LARGE SCALE GENOMIC DNA]</scope>
    <source>
        <strain evidence="1 2">SM868</strain>
    </source>
</reference>
<gene>
    <name evidence="1" type="ORF">GB996_00440</name>
</gene>